<dbReference type="Proteomes" id="UP000265520">
    <property type="component" value="Unassembled WGS sequence"/>
</dbReference>
<protein>
    <submittedName>
        <fullName evidence="2">Condensin-2 complex subunit D3-like</fullName>
    </submittedName>
</protein>
<proteinExistence type="predicted"/>
<dbReference type="GO" id="GO:0010032">
    <property type="term" value="P:meiotic chromosome condensation"/>
    <property type="evidence" value="ECO:0007669"/>
    <property type="project" value="TreeGrafter"/>
</dbReference>
<dbReference type="AlphaFoldDB" id="A0A392QKQ4"/>
<dbReference type="InterPro" id="IPR026971">
    <property type="entry name" value="CND1/NCAPD3"/>
</dbReference>
<dbReference type="EMBL" id="LXQA010139678">
    <property type="protein sequence ID" value="MCI24126.1"/>
    <property type="molecule type" value="Genomic_DNA"/>
</dbReference>
<dbReference type="PANTHER" id="PTHR14222">
    <property type="entry name" value="CONDENSIN"/>
    <property type="match status" value="1"/>
</dbReference>
<dbReference type="GO" id="GO:0000779">
    <property type="term" value="C:condensed chromosome, centromeric region"/>
    <property type="evidence" value="ECO:0007669"/>
    <property type="project" value="TreeGrafter"/>
</dbReference>
<dbReference type="GO" id="GO:0000796">
    <property type="term" value="C:condensin complex"/>
    <property type="evidence" value="ECO:0007669"/>
    <property type="project" value="TreeGrafter"/>
</dbReference>
<dbReference type="InterPro" id="IPR016024">
    <property type="entry name" value="ARM-type_fold"/>
</dbReference>
<dbReference type="Gene3D" id="1.25.10.10">
    <property type="entry name" value="Leucine-rich Repeat Variant"/>
    <property type="match status" value="1"/>
</dbReference>
<feature type="non-terminal residue" evidence="2">
    <location>
        <position position="1"/>
    </location>
</feature>
<dbReference type="InterPro" id="IPR011989">
    <property type="entry name" value="ARM-like"/>
</dbReference>
<name>A0A392QKQ4_9FABA</name>
<keyword evidence="3" id="KW-1185">Reference proteome</keyword>
<reference evidence="2 3" key="1">
    <citation type="journal article" date="2018" name="Front. Plant Sci.">
        <title>Red Clover (Trifolium pratense) and Zigzag Clover (T. medium) - A Picture of Genomic Similarities and Differences.</title>
        <authorList>
            <person name="Dluhosova J."/>
            <person name="Istvanek J."/>
            <person name="Nedelnik J."/>
            <person name="Repkova J."/>
        </authorList>
    </citation>
    <scope>NUCLEOTIDE SEQUENCE [LARGE SCALE GENOMIC DNA]</scope>
    <source>
        <strain evidence="3">cv. 10/8</strain>
        <tissue evidence="2">Leaf</tissue>
    </source>
</reference>
<feature type="non-terminal residue" evidence="2">
    <location>
        <position position="190"/>
    </location>
</feature>
<evidence type="ECO:0000256" key="1">
    <source>
        <dbReference type="ARBA" id="ARBA00023067"/>
    </source>
</evidence>
<sequence>PDKAEPRALAVDFIMDVVRVMELRDQVEFVKYVVKMTQGKTNLRLLGVDLILNLMTLLKDPLGVNSMEEEGKETWGLWCLEALVKRCSDVSATIRGRALSSLAQVVGFLSGSDKASLVLKEFMGFGDGNVVGVGGKEINEMLRRRCVDEKAIVRKAALLLVTNLTALLGGTIDEVVLKTMGMACSDSLVS</sequence>
<organism evidence="2 3">
    <name type="scientific">Trifolium medium</name>
    <dbReference type="NCBI Taxonomy" id="97028"/>
    <lineage>
        <taxon>Eukaryota</taxon>
        <taxon>Viridiplantae</taxon>
        <taxon>Streptophyta</taxon>
        <taxon>Embryophyta</taxon>
        <taxon>Tracheophyta</taxon>
        <taxon>Spermatophyta</taxon>
        <taxon>Magnoliopsida</taxon>
        <taxon>eudicotyledons</taxon>
        <taxon>Gunneridae</taxon>
        <taxon>Pentapetalae</taxon>
        <taxon>rosids</taxon>
        <taxon>fabids</taxon>
        <taxon>Fabales</taxon>
        <taxon>Fabaceae</taxon>
        <taxon>Papilionoideae</taxon>
        <taxon>50 kb inversion clade</taxon>
        <taxon>NPAAA clade</taxon>
        <taxon>Hologalegina</taxon>
        <taxon>IRL clade</taxon>
        <taxon>Trifolieae</taxon>
        <taxon>Trifolium</taxon>
    </lineage>
</organism>
<evidence type="ECO:0000313" key="2">
    <source>
        <dbReference type="EMBL" id="MCI24126.1"/>
    </source>
</evidence>
<dbReference type="PANTHER" id="PTHR14222:SF1">
    <property type="entry name" value="CONDENSIN-2 COMPLEX SUBUNIT D3"/>
    <property type="match status" value="1"/>
</dbReference>
<dbReference type="SUPFAM" id="SSF48371">
    <property type="entry name" value="ARM repeat"/>
    <property type="match status" value="1"/>
</dbReference>
<dbReference type="GO" id="GO:0042393">
    <property type="term" value="F:histone binding"/>
    <property type="evidence" value="ECO:0007669"/>
    <property type="project" value="TreeGrafter"/>
</dbReference>
<evidence type="ECO:0000313" key="3">
    <source>
        <dbReference type="Proteomes" id="UP000265520"/>
    </source>
</evidence>
<accession>A0A392QKQ4</accession>
<dbReference type="GO" id="GO:0007076">
    <property type="term" value="P:mitotic chromosome condensation"/>
    <property type="evidence" value="ECO:0007669"/>
    <property type="project" value="InterPro"/>
</dbReference>
<comment type="caution">
    <text evidence="2">The sequence shown here is derived from an EMBL/GenBank/DDBJ whole genome shotgun (WGS) entry which is preliminary data.</text>
</comment>
<keyword evidence="1" id="KW-0226">DNA condensation</keyword>